<proteinExistence type="predicted"/>
<dbReference type="InterPro" id="IPR043993">
    <property type="entry name" value="T4SS_pilin"/>
</dbReference>
<reference evidence="4" key="1">
    <citation type="submission" date="2017-09" db="EMBL/GenBank/DDBJ databases">
        <title>Depth-based differentiation of microbial function through sediment-hosted aquifers and enrichment of novel symbionts in the deep terrestrial subsurface.</title>
        <authorList>
            <person name="Probst A.J."/>
            <person name="Ladd B."/>
            <person name="Jarett J.K."/>
            <person name="Geller-Mcgrath D.E."/>
            <person name="Sieber C.M.K."/>
            <person name="Emerson J.B."/>
            <person name="Anantharaman K."/>
            <person name="Thomas B.C."/>
            <person name="Malmstrom R."/>
            <person name="Stieglmeier M."/>
            <person name="Klingl A."/>
            <person name="Woyke T."/>
            <person name="Ryan C.M."/>
            <person name="Banfield J.F."/>
        </authorList>
    </citation>
    <scope>NUCLEOTIDE SEQUENCE [LARGE SCALE GENOMIC DNA]</scope>
</reference>
<accession>A0A2M7QHD0</accession>
<evidence type="ECO:0000256" key="2">
    <source>
        <dbReference type="SAM" id="SignalP"/>
    </source>
</evidence>
<evidence type="ECO:0000256" key="1">
    <source>
        <dbReference type="SAM" id="Phobius"/>
    </source>
</evidence>
<comment type="caution">
    <text evidence="3">The sequence shown here is derived from an EMBL/GenBank/DDBJ whole genome shotgun (WGS) entry which is preliminary data.</text>
</comment>
<keyword evidence="1" id="KW-0472">Membrane</keyword>
<organism evidence="3 4">
    <name type="scientific">Candidatus Roizmanbacteria bacterium CG_4_10_14_0_8_um_filter_33_9</name>
    <dbReference type="NCBI Taxonomy" id="1974826"/>
    <lineage>
        <taxon>Bacteria</taxon>
        <taxon>Candidatus Roizmaniibacteriota</taxon>
    </lineage>
</organism>
<sequence>MKKIILFTFLIVNLLFSTQTVYAQSIFDFNKSVPGVGCGVAGDTTGKDICCNIQSNFQCNQPIFTTLQGFLGLIPGVGNAVSQFLVKCQGLQSYVQSNNNNPCLSGQPTTSNYSDPSCKCIDPVASASASPAIALMCYKYLTGSSSPNELSNCLKCSAKPGLWTGIGCLSLDVQQLITGFILNLGVGLGGGFALLCIIYSAFMMQSSQGNPEKLKKAQENLTSCIMGLILIIFSVFILRLVGVTILGIPFLS</sequence>
<feature type="chain" id="PRO_5014837915" description="Vitamin K epoxide reductase domain-containing protein" evidence="2">
    <location>
        <begin position="24"/>
        <end position="252"/>
    </location>
</feature>
<gene>
    <name evidence="3" type="ORF">COY87_04620</name>
</gene>
<dbReference type="Pfam" id="PF18895">
    <property type="entry name" value="T4SS_pilin"/>
    <property type="match status" value="1"/>
</dbReference>
<evidence type="ECO:0008006" key="5">
    <source>
        <dbReference type="Google" id="ProtNLM"/>
    </source>
</evidence>
<keyword evidence="1" id="KW-1133">Transmembrane helix</keyword>
<evidence type="ECO:0000313" key="4">
    <source>
        <dbReference type="Proteomes" id="UP000229401"/>
    </source>
</evidence>
<keyword evidence="2" id="KW-0732">Signal</keyword>
<dbReference type="EMBL" id="PFLI01000158">
    <property type="protein sequence ID" value="PIY71733.1"/>
    <property type="molecule type" value="Genomic_DNA"/>
</dbReference>
<protein>
    <recommendedName>
        <fullName evidence="5">Vitamin K epoxide reductase domain-containing protein</fullName>
    </recommendedName>
</protein>
<keyword evidence="1" id="KW-0812">Transmembrane</keyword>
<feature type="signal peptide" evidence="2">
    <location>
        <begin position="1"/>
        <end position="23"/>
    </location>
</feature>
<feature type="transmembrane region" description="Helical" evidence="1">
    <location>
        <begin position="180"/>
        <end position="202"/>
    </location>
</feature>
<dbReference type="AlphaFoldDB" id="A0A2M7QHD0"/>
<feature type="transmembrane region" description="Helical" evidence="1">
    <location>
        <begin position="223"/>
        <end position="251"/>
    </location>
</feature>
<evidence type="ECO:0000313" key="3">
    <source>
        <dbReference type="EMBL" id="PIY71733.1"/>
    </source>
</evidence>
<name>A0A2M7QHD0_9BACT</name>
<dbReference type="Proteomes" id="UP000229401">
    <property type="component" value="Unassembled WGS sequence"/>
</dbReference>